<feature type="compositionally biased region" description="Polar residues" evidence="1">
    <location>
        <begin position="641"/>
        <end position="650"/>
    </location>
</feature>
<feature type="compositionally biased region" description="Basic residues" evidence="1">
    <location>
        <begin position="1535"/>
        <end position="1552"/>
    </location>
</feature>
<feature type="region of interest" description="Disordered" evidence="1">
    <location>
        <begin position="1532"/>
        <end position="1552"/>
    </location>
</feature>
<feature type="region of interest" description="Disordered" evidence="1">
    <location>
        <begin position="410"/>
        <end position="442"/>
    </location>
</feature>
<feature type="region of interest" description="Disordered" evidence="1">
    <location>
        <begin position="1270"/>
        <end position="1327"/>
    </location>
</feature>
<gene>
    <name evidence="3" type="ORF">BUALT_Bualt12G0046100</name>
</gene>
<feature type="region of interest" description="Disordered" evidence="1">
    <location>
        <begin position="197"/>
        <end position="358"/>
    </location>
</feature>
<feature type="transmembrane region" description="Helical" evidence="2">
    <location>
        <begin position="51"/>
        <end position="74"/>
    </location>
</feature>
<evidence type="ECO:0000313" key="3">
    <source>
        <dbReference type="EMBL" id="KAG8372242.1"/>
    </source>
</evidence>
<feature type="compositionally biased region" description="Basic and acidic residues" evidence="1">
    <location>
        <begin position="412"/>
        <end position="421"/>
    </location>
</feature>
<evidence type="ECO:0000256" key="1">
    <source>
        <dbReference type="SAM" id="MobiDB-lite"/>
    </source>
</evidence>
<feature type="compositionally biased region" description="Basic and acidic residues" evidence="1">
    <location>
        <begin position="768"/>
        <end position="780"/>
    </location>
</feature>
<feature type="region of interest" description="Disordered" evidence="1">
    <location>
        <begin position="755"/>
        <end position="782"/>
    </location>
</feature>
<feature type="compositionally biased region" description="Polar residues" evidence="1">
    <location>
        <begin position="526"/>
        <end position="540"/>
    </location>
</feature>
<feature type="compositionally biased region" description="Acidic residues" evidence="1">
    <location>
        <begin position="243"/>
        <end position="258"/>
    </location>
</feature>
<keyword evidence="4" id="KW-1185">Reference proteome</keyword>
<feature type="compositionally biased region" description="Acidic residues" evidence="1">
    <location>
        <begin position="200"/>
        <end position="219"/>
    </location>
</feature>
<comment type="caution">
    <text evidence="3">The sequence shown here is derived from an EMBL/GenBank/DDBJ whole genome shotgun (WGS) entry which is preliminary data.</text>
</comment>
<keyword evidence="2" id="KW-0472">Membrane</keyword>
<reference evidence="3" key="1">
    <citation type="submission" date="2019-10" db="EMBL/GenBank/DDBJ databases">
        <authorList>
            <person name="Zhang R."/>
            <person name="Pan Y."/>
            <person name="Wang J."/>
            <person name="Ma R."/>
            <person name="Yu S."/>
        </authorList>
    </citation>
    <scope>NUCLEOTIDE SEQUENCE</scope>
    <source>
        <strain evidence="3">LA-IB0</strain>
        <tissue evidence="3">Leaf</tissue>
    </source>
</reference>
<dbReference type="PANTHER" id="PTHR33870">
    <property type="entry name" value="CARDIOMYOPATHY-ASSOCIATED PROTEIN"/>
    <property type="match status" value="1"/>
</dbReference>
<feature type="region of interest" description="Disordered" evidence="1">
    <location>
        <begin position="526"/>
        <end position="673"/>
    </location>
</feature>
<proteinExistence type="predicted"/>
<dbReference type="EMBL" id="WHWC01000012">
    <property type="protein sequence ID" value="KAG8372242.1"/>
    <property type="molecule type" value="Genomic_DNA"/>
</dbReference>
<feature type="compositionally biased region" description="Basic and acidic residues" evidence="1">
    <location>
        <begin position="300"/>
        <end position="309"/>
    </location>
</feature>
<feature type="compositionally biased region" description="Basic and acidic residues" evidence="1">
    <location>
        <begin position="332"/>
        <end position="342"/>
    </location>
</feature>
<dbReference type="Proteomes" id="UP000826271">
    <property type="component" value="Unassembled WGS sequence"/>
</dbReference>
<feature type="region of interest" description="Disordered" evidence="1">
    <location>
        <begin position="1486"/>
        <end position="1511"/>
    </location>
</feature>
<keyword evidence="2" id="KW-0812">Transmembrane</keyword>
<evidence type="ECO:0000256" key="2">
    <source>
        <dbReference type="SAM" id="Phobius"/>
    </source>
</evidence>
<feature type="compositionally biased region" description="Basic and acidic residues" evidence="1">
    <location>
        <begin position="1271"/>
        <end position="1293"/>
    </location>
</feature>
<feature type="transmembrane region" description="Helical" evidence="2">
    <location>
        <begin position="24"/>
        <end position="44"/>
    </location>
</feature>
<sequence length="1552" mass="174052">MGIELLGIGIKMREVIIFTVRGCYRSVCNHPFLVGMLCFLIFLYRSCPVIFSLLVSASPVLVCTAVLLGTLLSYGQPNLPEIEIEEKTTHESGSLKVGVSGDANAMVVEKNESHYVERYNENKSADPERVDLSFVNIGEEIRREGGLDDTAPLIEERSREVELDGGDLRYEHKTEWNEENEEGFSDEEVVENKYASVPNVDDDEHLELDDDEKAETDSFDSERVNVDSLDSPPRSPWKRIEEREEEEEEEQEDEVLDSESDRAESSSPDASMADIMPMLDELHPLLDEDAPQPIPMSRDGSPRSRTDGHDESDDGSENHDDLDGQDDDNEDDHSQGDKEEQTKSAITWTEEDQKNLMDLGSSEIERNIRLENLIMRRRARKNMSIIPERNLIDLESSDLPFNIAPITTRRRNPFDTPHDSYDDNSGLPPIPGSAPSILLPRRNPFDIPYDSSEEKPDHMGDGFQEEFTRNQSRDPFFRRHESFNVRPSVFAPNRRDVKMRPYFVPEGTVSEESSYSSFRRQLSELSDYSKVSSVPETESIVSVEDLDDRKLDEEHNHQELEEGQEMKGESEVGPSRDSELISQEVTKEDIPREFPEHVGHGSQYSEEEDSSKLSEKEYVLASRLGDVSEQENETLPVKVETSGNHSNSEAVEQRHSRDSSSSSLSEVSERVFTMTEGDEGLSILDERRDFVAEEPIISAHTSVESTTVDEIPHREPVYDLSPRELRKNFSSSSISSDVLAESDLSSPLVSVNRTVTERESELSILDPVDEHESGPSDDPLKSSLEASVEENLVEQHRDVDIHTLIKLSEDENRVQTHEETNLVIRQGEPPFEGRLTEDHSVDINETVQSPNSDADVHHGSNEKLISPSSAEGNSYLFYDDATHEPTFKHLDEVQVSNTSFESSEDVGMQNSNMPEIQELNHDIPSNINSPLSPDFISVPSTSFETTISHVDVQTIVEELDEIKEIDEELLSELDNVGDFSIISSSNVFEKHTDYVEVNKIENQIHTDNLKEQNEAQPAYSVVSQIDEDTTSGMAEFEAKTLEEIDLALKLISDEEIEKPIFLEPSQSELASETGLTHETSILEFRPIEDASLDNKEVNSVHHILHVVEHGESRGSSSELHVEEPVHEERMFLPPEKVVDGKTEEEVKPSFEDVSLEIEKDKEISVIAAEKTEHGVEAQGIPSELYVEEPVFMESTLLPPENVVNDKTEEEVKPNSDDVSVEIKKDKEISGVASEQAELKVEAQEISSELSVAEPVSKESMNLPPEEVIYGKTEEEVKPNSDDQSVEIKKDEKTSAVASEGVELQVEPQGTSSELLDAEPISKGSTNMPLEEVVDGNPENQVRPNSENASVEFKKDEEISVIAFERGTSSDVFVVESVPGESTNCPSEEVVEDNTEKLVKPNSDDVSLEIKKDNEISAIASDKPEHKVEAQETSSELLVVKSVPRESTDLPLEKVVDGDTQKLVRPTSEEVSPEIEKEKEISVIAAEKPKQEVESPQELHSASSVKGKGDVKPCTRVHKVRIPALEHVIRVGQTPAKRRQRVPLRIPTRRRQN</sequence>
<organism evidence="3 4">
    <name type="scientific">Buddleja alternifolia</name>
    <dbReference type="NCBI Taxonomy" id="168488"/>
    <lineage>
        <taxon>Eukaryota</taxon>
        <taxon>Viridiplantae</taxon>
        <taxon>Streptophyta</taxon>
        <taxon>Embryophyta</taxon>
        <taxon>Tracheophyta</taxon>
        <taxon>Spermatophyta</taxon>
        <taxon>Magnoliopsida</taxon>
        <taxon>eudicotyledons</taxon>
        <taxon>Gunneridae</taxon>
        <taxon>Pentapetalae</taxon>
        <taxon>asterids</taxon>
        <taxon>lamiids</taxon>
        <taxon>Lamiales</taxon>
        <taxon>Scrophulariaceae</taxon>
        <taxon>Buddlejeae</taxon>
        <taxon>Buddleja</taxon>
    </lineage>
</organism>
<dbReference type="PANTHER" id="PTHR33870:SF4">
    <property type="entry name" value="CARDIOMYOPATHY-ASSOCIATED PROTEIN"/>
    <property type="match status" value="1"/>
</dbReference>
<evidence type="ECO:0000313" key="4">
    <source>
        <dbReference type="Proteomes" id="UP000826271"/>
    </source>
</evidence>
<protein>
    <submittedName>
        <fullName evidence="3">Uncharacterized protein</fullName>
    </submittedName>
</protein>
<accession>A0AAV6WX47</accession>
<name>A0AAV6WX47_9LAMI</name>
<feature type="region of interest" description="Disordered" evidence="1">
    <location>
        <begin position="849"/>
        <end position="870"/>
    </location>
</feature>
<keyword evidence="2" id="KW-1133">Transmembrane helix</keyword>
<feature type="compositionally biased region" description="Basic and acidic residues" evidence="1">
    <location>
        <begin position="547"/>
        <end position="599"/>
    </location>
</feature>